<sequence>MAPRSTRHEFKAHLFDRFKKEVERKIFIGTRLLQSQDAERQYNVDNNQDSLPLQNEPAGTLTSAEIFCPEFEIPLDLVTQPISQSPGMSSVVSTNKSRRRHIGRTSFSSGPSLHALPDHSPVLHPSPEKAYLASFHPFPSPIYANGNPDETTQDTTPPSSFSKSPFSSMPTTSSSNTTSPFSPRKFTRSTASAQSSKSSSSSNPSINSVGFIDQLDKFRFEIEPHRDMLTRSHKCTSCHVSLMDPCRLPVSAPAPYITEAQADPKILGYGLAACAVCCAHTARAVGKRSKSLGKGIRVVAKGLLNVLSDLDVQIEHAPGGIPPSAGDLLNVVSTHFLFDRDIHESTLLFQVARASKLFKLIDDVIADIQLANLPEVDSAKWKIYLQTGRILWGFMNHREYRRYIAVYPYCNVPVFRHQEGARAWIKGGCELEGSTSPMFVTVRSRFQTLQKTVERWKKDRIGSTHGEDVIATMRFFGLVLQAARPHPSRARPQVKAQKQNVGDL</sequence>
<gene>
    <name evidence="2" type="ORF">ARMGADRAFT_1032860</name>
</gene>
<proteinExistence type="predicted"/>
<evidence type="ECO:0000313" key="3">
    <source>
        <dbReference type="Proteomes" id="UP000217790"/>
    </source>
</evidence>
<feature type="region of interest" description="Disordered" evidence="1">
    <location>
        <begin position="85"/>
        <end position="125"/>
    </location>
</feature>
<dbReference type="AlphaFoldDB" id="A0A2H3DL03"/>
<reference evidence="3" key="1">
    <citation type="journal article" date="2017" name="Nat. Ecol. Evol.">
        <title>Genome expansion and lineage-specific genetic innovations in the forest pathogenic fungi Armillaria.</title>
        <authorList>
            <person name="Sipos G."/>
            <person name="Prasanna A.N."/>
            <person name="Walter M.C."/>
            <person name="O'Connor E."/>
            <person name="Balint B."/>
            <person name="Krizsan K."/>
            <person name="Kiss B."/>
            <person name="Hess J."/>
            <person name="Varga T."/>
            <person name="Slot J."/>
            <person name="Riley R."/>
            <person name="Boka B."/>
            <person name="Rigling D."/>
            <person name="Barry K."/>
            <person name="Lee J."/>
            <person name="Mihaltcheva S."/>
            <person name="LaButti K."/>
            <person name="Lipzen A."/>
            <person name="Waldron R."/>
            <person name="Moloney N.M."/>
            <person name="Sperisen C."/>
            <person name="Kredics L."/>
            <person name="Vagvoelgyi C."/>
            <person name="Patrignani A."/>
            <person name="Fitzpatrick D."/>
            <person name="Nagy I."/>
            <person name="Doyle S."/>
            <person name="Anderson J.B."/>
            <person name="Grigoriev I.V."/>
            <person name="Gueldener U."/>
            <person name="Muensterkoetter M."/>
            <person name="Nagy L.G."/>
        </authorList>
    </citation>
    <scope>NUCLEOTIDE SEQUENCE [LARGE SCALE GENOMIC DNA]</scope>
    <source>
        <strain evidence="3">Ar21-2</strain>
    </source>
</reference>
<dbReference type="InParanoid" id="A0A2H3DL03"/>
<protein>
    <submittedName>
        <fullName evidence="2">Uncharacterized protein</fullName>
    </submittedName>
</protein>
<evidence type="ECO:0000313" key="2">
    <source>
        <dbReference type="EMBL" id="PBK89757.1"/>
    </source>
</evidence>
<feature type="compositionally biased region" description="Low complexity" evidence="1">
    <location>
        <begin position="155"/>
        <end position="204"/>
    </location>
</feature>
<feature type="compositionally biased region" description="Polar residues" evidence="1">
    <location>
        <begin position="85"/>
        <end position="95"/>
    </location>
</feature>
<keyword evidence="3" id="KW-1185">Reference proteome</keyword>
<organism evidence="2 3">
    <name type="scientific">Armillaria gallica</name>
    <name type="common">Bulbous honey fungus</name>
    <name type="synonym">Armillaria bulbosa</name>
    <dbReference type="NCBI Taxonomy" id="47427"/>
    <lineage>
        <taxon>Eukaryota</taxon>
        <taxon>Fungi</taxon>
        <taxon>Dikarya</taxon>
        <taxon>Basidiomycota</taxon>
        <taxon>Agaricomycotina</taxon>
        <taxon>Agaricomycetes</taxon>
        <taxon>Agaricomycetidae</taxon>
        <taxon>Agaricales</taxon>
        <taxon>Marasmiineae</taxon>
        <taxon>Physalacriaceae</taxon>
        <taxon>Armillaria</taxon>
    </lineage>
</organism>
<evidence type="ECO:0000256" key="1">
    <source>
        <dbReference type="SAM" id="MobiDB-lite"/>
    </source>
</evidence>
<dbReference type="OrthoDB" id="3047658at2759"/>
<name>A0A2H3DL03_ARMGA</name>
<feature type="region of interest" description="Disordered" evidence="1">
    <location>
        <begin position="142"/>
        <end position="204"/>
    </location>
</feature>
<accession>A0A2H3DL03</accession>
<dbReference type="EMBL" id="KZ293667">
    <property type="protein sequence ID" value="PBK89757.1"/>
    <property type="molecule type" value="Genomic_DNA"/>
</dbReference>
<dbReference type="Proteomes" id="UP000217790">
    <property type="component" value="Unassembled WGS sequence"/>
</dbReference>